<gene>
    <name evidence="12 14" type="primary">rbsK</name>
    <name evidence="14" type="ORF">O9H85_00400</name>
</gene>
<dbReference type="HAMAP" id="MF_01987">
    <property type="entry name" value="Ribokinase"/>
    <property type="match status" value="1"/>
</dbReference>
<evidence type="ECO:0000259" key="13">
    <source>
        <dbReference type="Pfam" id="PF00294"/>
    </source>
</evidence>
<evidence type="ECO:0000256" key="4">
    <source>
        <dbReference type="ARBA" id="ARBA00022679"/>
    </source>
</evidence>
<evidence type="ECO:0000256" key="2">
    <source>
        <dbReference type="ARBA" id="ARBA00012035"/>
    </source>
</evidence>
<evidence type="ECO:0000256" key="5">
    <source>
        <dbReference type="ARBA" id="ARBA00022723"/>
    </source>
</evidence>
<evidence type="ECO:0000256" key="10">
    <source>
        <dbReference type="ARBA" id="ARBA00022958"/>
    </source>
</evidence>
<evidence type="ECO:0000256" key="1">
    <source>
        <dbReference type="ARBA" id="ARBA00005380"/>
    </source>
</evidence>
<evidence type="ECO:0000256" key="9">
    <source>
        <dbReference type="ARBA" id="ARBA00022842"/>
    </source>
</evidence>
<dbReference type="EC" id="2.7.1.15" evidence="2 12"/>
<dbReference type="GO" id="GO:0004747">
    <property type="term" value="F:ribokinase activity"/>
    <property type="evidence" value="ECO:0007669"/>
    <property type="project" value="UniProtKB-EC"/>
</dbReference>
<feature type="domain" description="Carbohydrate kinase PfkB" evidence="13">
    <location>
        <begin position="5"/>
        <end position="294"/>
    </location>
</feature>
<evidence type="ECO:0000313" key="15">
    <source>
        <dbReference type="Proteomes" id="UP001527882"/>
    </source>
</evidence>
<comment type="function">
    <text evidence="12">Catalyzes the phosphorylation of ribose at O-5 in a reaction requiring ATP and magnesium. The resulting D-ribose-5-phosphate can then be used either for sythesis of nucleotides, histidine, and tryptophan, or as a component of the pentose phosphate pathway.</text>
</comment>
<keyword evidence="10 12" id="KW-0630">Potassium</keyword>
<dbReference type="Pfam" id="PF00294">
    <property type="entry name" value="PfkB"/>
    <property type="match status" value="1"/>
</dbReference>
<comment type="pathway">
    <text evidence="12">Carbohydrate metabolism; D-ribose degradation; D-ribose 5-phosphate from beta-D-ribopyranose: step 2/2.</text>
</comment>
<keyword evidence="9 12" id="KW-0460">Magnesium</keyword>
<keyword evidence="5 12" id="KW-0479">Metal-binding</keyword>
<dbReference type="Gene3D" id="3.40.1190.20">
    <property type="match status" value="1"/>
</dbReference>
<keyword evidence="6 12" id="KW-0547">Nucleotide-binding</keyword>
<keyword evidence="11 12" id="KW-0119">Carbohydrate metabolism</keyword>
<dbReference type="Proteomes" id="UP001527882">
    <property type="component" value="Unassembled WGS sequence"/>
</dbReference>
<organism evidence="14 15">
    <name type="scientific">Paenibacillus gyeongsangnamensis</name>
    <dbReference type="NCBI Taxonomy" id="3388067"/>
    <lineage>
        <taxon>Bacteria</taxon>
        <taxon>Bacillati</taxon>
        <taxon>Bacillota</taxon>
        <taxon>Bacilli</taxon>
        <taxon>Bacillales</taxon>
        <taxon>Paenibacillaceae</taxon>
        <taxon>Paenibacillus</taxon>
    </lineage>
</organism>
<feature type="binding site" evidence="12">
    <location>
        <position position="141"/>
    </location>
    <ligand>
        <name>substrate</name>
    </ligand>
</feature>
<dbReference type="PROSITE" id="PS00583">
    <property type="entry name" value="PFKB_KINASES_1"/>
    <property type="match status" value="1"/>
</dbReference>
<feature type="binding site" evidence="12">
    <location>
        <position position="246"/>
    </location>
    <ligand>
        <name>K(+)</name>
        <dbReference type="ChEBI" id="CHEBI:29103"/>
    </ligand>
</feature>
<feature type="binding site" evidence="12">
    <location>
        <begin position="13"/>
        <end position="15"/>
    </location>
    <ligand>
        <name>substrate</name>
    </ligand>
</feature>
<sequence length="306" mass="32302">MNAPNITVIGSLNMDIVVESDRFPVQGETLLGKAIRFLPGGKGANQAVASARLGASTRMIGAVGDDSFGRELLQALTNEGIVCEGVRAFPDATTGIANIFVSQGDNSIIVLSGANHLLNPEDIDRIKLAIEQADIVLLQLEIPLETVSHAAKLAKSFGKTVVLNPAPAQPLPESLLRDVDYITPNRTELSLLTGFSENDDLEASMRKLIGMGARHVITTLGSEGSAFIEASGPLVKVPGYKVPVVDTTGAGDSFNAALAYSLAQRKSLEESVSFAAKVSALAVTKFGAQPGMPTLEEVEQFTTRMR</sequence>
<comment type="subunit">
    <text evidence="12">Homodimer.</text>
</comment>
<dbReference type="PROSITE" id="PS00584">
    <property type="entry name" value="PFKB_KINASES_2"/>
    <property type="match status" value="1"/>
</dbReference>
<reference evidence="14 15" key="1">
    <citation type="submission" date="2022-12" db="EMBL/GenBank/DDBJ databases">
        <title>Draft genome sequence of Paenibacillus sp. dW9.</title>
        <authorList>
            <person name="Choi E.-W."/>
            <person name="Kim D.-U."/>
        </authorList>
    </citation>
    <scope>NUCLEOTIDE SEQUENCE [LARGE SCALE GENOMIC DNA]</scope>
    <source>
        <strain evidence="15">dW9</strain>
    </source>
</reference>
<evidence type="ECO:0000313" key="14">
    <source>
        <dbReference type="EMBL" id="MCZ8510920.1"/>
    </source>
</evidence>
<dbReference type="SUPFAM" id="SSF53613">
    <property type="entry name" value="Ribokinase-like"/>
    <property type="match status" value="1"/>
</dbReference>
<evidence type="ECO:0000256" key="6">
    <source>
        <dbReference type="ARBA" id="ARBA00022741"/>
    </source>
</evidence>
<feature type="active site" description="Proton acceptor" evidence="12">
    <location>
        <position position="252"/>
    </location>
</feature>
<dbReference type="PANTHER" id="PTHR10584:SF166">
    <property type="entry name" value="RIBOKINASE"/>
    <property type="match status" value="1"/>
</dbReference>
<comment type="similarity">
    <text evidence="12">Belongs to the carbohydrate kinase PfkB family. Ribokinase subfamily.</text>
</comment>
<protein>
    <recommendedName>
        <fullName evidence="3 12">Ribokinase</fullName>
        <shortName evidence="12">RK</shortName>
        <ecNumber evidence="2 12">2.7.1.15</ecNumber>
    </recommendedName>
</protein>
<evidence type="ECO:0000256" key="8">
    <source>
        <dbReference type="ARBA" id="ARBA00022840"/>
    </source>
</evidence>
<comment type="caution">
    <text evidence="14">The sequence shown here is derived from an EMBL/GenBank/DDBJ whole genome shotgun (WGS) entry which is preliminary data.</text>
</comment>
<comment type="subcellular location">
    <subcellularLocation>
        <location evidence="12">Cytoplasm</location>
    </subcellularLocation>
</comment>
<feature type="binding site" evidence="12">
    <location>
        <position position="185"/>
    </location>
    <ligand>
        <name>ATP</name>
        <dbReference type="ChEBI" id="CHEBI:30616"/>
    </ligand>
</feature>
<keyword evidence="15" id="KW-1185">Reference proteome</keyword>
<proteinExistence type="inferred from homology"/>
<dbReference type="PANTHER" id="PTHR10584">
    <property type="entry name" value="SUGAR KINASE"/>
    <property type="match status" value="1"/>
</dbReference>
<keyword evidence="7 12" id="KW-0418">Kinase</keyword>
<dbReference type="InterPro" id="IPR011877">
    <property type="entry name" value="Ribokinase"/>
</dbReference>
<comment type="catalytic activity">
    <reaction evidence="12">
        <text>D-ribose + ATP = D-ribose 5-phosphate + ADP + H(+)</text>
        <dbReference type="Rhea" id="RHEA:13697"/>
        <dbReference type="ChEBI" id="CHEBI:15378"/>
        <dbReference type="ChEBI" id="CHEBI:30616"/>
        <dbReference type="ChEBI" id="CHEBI:47013"/>
        <dbReference type="ChEBI" id="CHEBI:78346"/>
        <dbReference type="ChEBI" id="CHEBI:456216"/>
        <dbReference type="EC" id="2.7.1.15"/>
    </reaction>
</comment>
<keyword evidence="8 12" id="KW-0067">ATP-binding</keyword>
<keyword evidence="12" id="KW-0963">Cytoplasm</keyword>
<comment type="caution">
    <text evidence="12">Lacks conserved residue(s) required for the propagation of feature annotation.</text>
</comment>
<evidence type="ECO:0000256" key="3">
    <source>
        <dbReference type="ARBA" id="ARBA00016943"/>
    </source>
</evidence>
<dbReference type="InterPro" id="IPR011611">
    <property type="entry name" value="PfkB_dom"/>
</dbReference>
<evidence type="ECO:0000256" key="12">
    <source>
        <dbReference type="HAMAP-Rule" id="MF_01987"/>
    </source>
</evidence>
<feature type="binding site" evidence="12">
    <location>
        <position position="287"/>
    </location>
    <ligand>
        <name>K(+)</name>
        <dbReference type="ChEBI" id="CHEBI:29103"/>
    </ligand>
</feature>
<dbReference type="CDD" id="cd01174">
    <property type="entry name" value="ribokinase"/>
    <property type="match status" value="1"/>
</dbReference>
<feature type="binding site" evidence="12">
    <location>
        <position position="282"/>
    </location>
    <ligand>
        <name>K(+)</name>
        <dbReference type="ChEBI" id="CHEBI:29103"/>
    </ligand>
</feature>
<feature type="binding site" evidence="12">
    <location>
        <position position="248"/>
    </location>
    <ligand>
        <name>K(+)</name>
        <dbReference type="ChEBI" id="CHEBI:29103"/>
    </ligand>
</feature>
<dbReference type="RefSeq" id="WP_269879294.1">
    <property type="nucleotide sequence ID" value="NZ_JAQAGZ010000001.1"/>
</dbReference>
<dbReference type="NCBIfam" id="TIGR02152">
    <property type="entry name" value="D_ribokin_bact"/>
    <property type="match status" value="1"/>
</dbReference>
<comment type="similarity">
    <text evidence="1">Belongs to the carbohydrate kinase pfkB family.</text>
</comment>
<name>A0ABT4Q211_9BACL</name>
<dbReference type="InterPro" id="IPR002139">
    <property type="entry name" value="Ribo/fructo_kinase"/>
</dbReference>
<feature type="binding site" evidence="12">
    <location>
        <begin position="41"/>
        <end position="45"/>
    </location>
    <ligand>
        <name>substrate</name>
    </ligand>
</feature>
<evidence type="ECO:0000256" key="11">
    <source>
        <dbReference type="ARBA" id="ARBA00023277"/>
    </source>
</evidence>
<dbReference type="PRINTS" id="PR00990">
    <property type="entry name" value="RIBOKINASE"/>
</dbReference>
<comment type="activity regulation">
    <text evidence="12">Activated by a monovalent cation that binds near, but not in, the active site. The most likely occupant of the site in vivo is potassium. Ion binding induces a conformational change that may alter substrate affinity.</text>
</comment>
<accession>A0ABT4Q211</accession>
<dbReference type="InterPro" id="IPR029056">
    <property type="entry name" value="Ribokinase-like"/>
</dbReference>
<dbReference type="EMBL" id="JAQAGZ010000001">
    <property type="protein sequence ID" value="MCZ8510920.1"/>
    <property type="molecule type" value="Genomic_DNA"/>
</dbReference>
<feature type="binding site" evidence="12">
    <location>
        <position position="285"/>
    </location>
    <ligand>
        <name>K(+)</name>
        <dbReference type="ChEBI" id="CHEBI:29103"/>
    </ligand>
</feature>
<feature type="binding site" evidence="12">
    <location>
        <begin position="251"/>
        <end position="252"/>
    </location>
    <ligand>
        <name>ATP</name>
        <dbReference type="ChEBI" id="CHEBI:30616"/>
    </ligand>
</feature>
<dbReference type="InterPro" id="IPR002173">
    <property type="entry name" value="Carboh/pur_kinase_PfkB_CS"/>
</dbReference>
<feature type="binding site" evidence="12">
    <location>
        <position position="252"/>
    </location>
    <ligand>
        <name>substrate</name>
    </ligand>
</feature>
<comment type="cofactor">
    <cofactor evidence="12">
        <name>Mg(2+)</name>
        <dbReference type="ChEBI" id="CHEBI:18420"/>
    </cofactor>
    <text evidence="12">Requires a divalent cation, most likely magnesium in vivo, as an electrophilic catalyst to aid phosphoryl group transfer. It is the chelate of the metal and the nucleotide that is the actual substrate.</text>
</comment>
<keyword evidence="4 12" id="KW-0808">Transferase</keyword>
<evidence type="ECO:0000256" key="7">
    <source>
        <dbReference type="ARBA" id="ARBA00022777"/>
    </source>
</evidence>
<feature type="binding site" evidence="12">
    <location>
        <begin position="219"/>
        <end position="224"/>
    </location>
    <ligand>
        <name>ATP</name>
        <dbReference type="ChEBI" id="CHEBI:30616"/>
    </ligand>
</feature>